<accession>A0ABM9CQ89</accession>
<comment type="caution">
    <text evidence="1">The sequence shown here is derived from an EMBL/GenBank/DDBJ whole genome shotgun (WGS) entry which is preliminary data.</text>
</comment>
<name>A0ABM9CQ89_9BACL</name>
<reference evidence="1" key="1">
    <citation type="submission" date="2022-01" db="EMBL/GenBank/DDBJ databases">
        <authorList>
            <person name="Criscuolo A."/>
        </authorList>
    </citation>
    <scope>NUCLEOTIDE SEQUENCE</scope>
    <source>
        <strain evidence="1">CIP111891</strain>
    </source>
</reference>
<gene>
    <name evidence="1" type="ORF">PAECIP111891_05155</name>
</gene>
<protein>
    <recommendedName>
        <fullName evidence="3">Neutral/alkaline non-lysosomal ceramidase N-terminal domain-containing protein</fullName>
    </recommendedName>
</protein>
<organism evidence="1 2">
    <name type="scientific">Paenibacillus allorhizoplanae</name>
    <dbReference type="NCBI Taxonomy" id="2905648"/>
    <lineage>
        <taxon>Bacteria</taxon>
        <taxon>Bacillati</taxon>
        <taxon>Bacillota</taxon>
        <taxon>Bacilli</taxon>
        <taxon>Bacillales</taxon>
        <taxon>Paenibacillaceae</taxon>
        <taxon>Paenibacillus</taxon>
    </lineage>
</organism>
<evidence type="ECO:0000313" key="2">
    <source>
        <dbReference type="Proteomes" id="UP000838821"/>
    </source>
</evidence>
<dbReference type="Proteomes" id="UP000838821">
    <property type="component" value="Unassembled WGS sequence"/>
</dbReference>
<proteinExistence type="predicted"/>
<evidence type="ECO:0008006" key="3">
    <source>
        <dbReference type="Google" id="ProtNLM"/>
    </source>
</evidence>
<evidence type="ECO:0000313" key="1">
    <source>
        <dbReference type="EMBL" id="CAH1221309.1"/>
    </source>
</evidence>
<keyword evidence="2" id="KW-1185">Reference proteome</keyword>
<sequence>MMECGLCEIDITPPMGFAIPGYFTPRPALGIKDNLYVKAVVIGDGHNFTAIIVLDTIGIEKEEVDAIRNRVTEATEIPASHILVAATHTHTGGPIYRDRDSNGDEYTAYLVKKAADAAVLAYGNKRKAQIGFAKGKAEGISFNRRYFMQDGSLRTNPGFNKPDIVKPAGPIDSDVFVIRLDAEDGSPLGVITNFACHPDTIGGKRYSADFPGEISRVLKAVYGESFISLFLNGACGNINHLDFMHNVRPEPDAFRQLGRVLAGEVIKTREKAIKENSFHIEGRSKLLSLNVRKPSPEDLLKAKELIHASEHPENKKAIPEVDIFFAKQLLALSERQETEAFVEIQALRIGASAIAAFPCELFVEFGHDLKQRSPSPHTLIATYANGVNGYVATREAFVHGGYETRLTSRTRLAPDSGERMVETALGLLQQLCSSDGGIKIE</sequence>
<dbReference type="EMBL" id="CAKMMW010000020">
    <property type="protein sequence ID" value="CAH1221309.1"/>
    <property type="molecule type" value="Genomic_DNA"/>
</dbReference>